<dbReference type="PANTHER" id="PTHR13405">
    <property type="entry name" value="NUCLEAR PORE COMPLEX PROTEIN NUP133"/>
    <property type="match status" value="1"/>
</dbReference>
<keyword evidence="3" id="KW-0813">Transport</keyword>
<keyword evidence="4" id="KW-0539">Nucleus</keyword>
<dbReference type="Gene3D" id="1.20.58.1380">
    <property type="match status" value="1"/>
</dbReference>
<dbReference type="GO" id="GO:0000972">
    <property type="term" value="P:transcription-dependent tethering of RNA polymerase II gene DNA at nuclear periphery"/>
    <property type="evidence" value="ECO:0007669"/>
    <property type="project" value="TreeGrafter"/>
</dbReference>
<feature type="transmembrane region" description="Helical" evidence="5">
    <location>
        <begin position="140"/>
        <end position="157"/>
    </location>
</feature>
<sequence length="1218" mass="139759">MPSSKQIQSPFYGFLFCTFVIVLASILIQTRNSPPLNEYLPKTIASTKPYATFEEFYPHYLLEHSKQTTRIWHYVGTTLVVIYMLCNPILIVSLLSAGLAAYSLVPFLRHLPNGLYEMALLLVLYLLGSKLLAHSFKRAIVPLVLGYSFAWIGHFYYEHNKPATFIYPAYSLMSDFRMIEKKEEMNLSTSDLSFLSDRSRQRSMISAGFQLSSASSNSPFEQYSSKLPASVRGALNHTADVSLLSVRFSRNGYCWFVSGQTAYVWLASSSNRITDALIHQELKLPECALGQQANLMELFSVNADDADCCSCLVITCGGYARYWRTIVRPNHYYDVKLEFDQIEILCHFKDDICVCGSYSGRLYTIPCNVLCNKAYIRPSSSSLLSSIGFGLKSMLFGTSRQMKDNEVLRCLHSLKNDTSTPTTISMNVDLISLTDKHLYFWYLAENDIQLVHSLDLQQAFAREATKDQKPNDNHRNVSCISLSVTQETIYVLAIHHGAQDYRLMLGVFSLNHSGVQLVSFVFLTNHLNIRFDEIIVKPCVRIFAVPNQPALLVHTKKDAFIYTGPDYSVLLRTSFTNLNETILGSGLCGQRLLMFCHVQGLITPRAQDLMTNLLTKNADNDPYQPMINAFHAFLIRNDPGGAVELFRRFLSVIDTTQLDDIVVQFGIFIIDDPSLQETNDLTRQLEKKNDIYNYYFSFLKLIAVWNKLHVAHLNNGMYHTKQILQQFGEKLQCAKAFAQASQQSLYLQAAFRSKSRHSQISDISEVIATIIVGVIEASRTLEIQSYEEATRLLLIAFDSIQKYRQDHEQESVISSNPIDDENFTQSIICQPWILYEQNLNDLYVLHCTQHFEQALELCESREVRERLLTMISRLVYNVLDEYRVYVCDLYSDGESNNDAEQKPWINYKQKRSSLIKIFIKLKEYSKGKQLAEEFEDYLALIEICDEIKDTEQLRTYIEQYGDKFMVVFDDYLRSKSALSVLFQEEYFDLKSVQRYLKSKPEFAWMVDVKNRDYEHASLSTLQQVAETIGKRQTLLAVSKFALLASSHNEVRNAEAIKLRLRFIENEENLCQQRLDLLSNLDESERLKQPLISAKDMIKNLVLKKNTSQSLLQRYCSALKILSQMESNPDFDQLRLFIFAQALLVDPLKSIGNSPDPLSCNAKTLFSQLFDYIKHENLDKYNIIPSREKLQSSNELVSFQNNQEFQEAFSAIYSSLLTR</sequence>
<dbReference type="Pfam" id="PF08801">
    <property type="entry name" value="Nucleoporin_N"/>
    <property type="match status" value="1"/>
</dbReference>
<dbReference type="Gene3D" id="2.130.10.10">
    <property type="entry name" value="YVTN repeat-like/Quinoprotein amine dehydrogenase"/>
    <property type="match status" value="1"/>
</dbReference>
<gene>
    <name evidence="7" type="ORF">MBJ925_LOCUS1582</name>
</gene>
<dbReference type="InterPro" id="IPR014908">
    <property type="entry name" value="Nucleoporin_Nup133/Nup155_N"/>
</dbReference>
<dbReference type="PANTHER" id="PTHR13405:SF11">
    <property type="entry name" value="NUCLEAR PORE COMPLEX PROTEIN NUP133"/>
    <property type="match status" value="1"/>
</dbReference>
<evidence type="ECO:0000259" key="6">
    <source>
        <dbReference type="Pfam" id="PF08801"/>
    </source>
</evidence>
<feature type="transmembrane region" description="Helical" evidence="5">
    <location>
        <begin position="114"/>
        <end position="133"/>
    </location>
</feature>
<evidence type="ECO:0000256" key="2">
    <source>
        <dbReference type="ARBA" id="ARBA00005569"/>
    </source>
</evidence>
<dbReference type="GO" id="GO:0006606">
    <property type="term" value="P:protein import into nucleus"/>
    <property type="evidence" value="ECO:0007669"/>
    <property type="project" value="TreeGrafter"/>
</dbReference>
<dbReference type="EMBL" id="CAJNRE010000103">
    <property type="protein sequence ID" value="CAF1918852.1"/>
    <property type="molecule type" value="Genomic_DNA"/>
</dbReference>
<evidence type="ECO:0000313" key="8">
    <source>
        <dbReference type="Proteomes" id="UP000663824"/>
    </source>
</evidence>
<organism evidence="7 8">
    <name type="scientific">Rotaria magnacalcarata</name>
    <dbReference type="NCBI Taxonomy" id="392030"/>
    <lineage>
        <taxon>Eukaryota</taxon>
        <taxon>Metazoa</taxon>
        <taxon>Spiralia</taxon>
        <taxon>Gnathifera</taxon>
        <taxon>Rotifera</taxon>
        <taxon>Eurotatoria</taxon>
        <taxon>Bdelloidea</taxon>
        <taxon>Philodinida</taxon>
        <taxon>Philodinidae</taxon>
        <taxon>Rotaria</taxon>
    </lineage>
</organism>
<dbReference type="Proteomes" id="UP000663824">
    <property type="component" value="Unassembled WGS sequence"/>
</dbReference>
<dbReference type="SUPFAM" id="SSF117289">
    <property type="entry name" value="Nucleoporin domain"/>
    <property type="match status" value="1"/>
</dbReference>
<keyword evidence="5" id="KW-1133">Transmembrane helix</keyword>
<dbReference type="Gene3D" id="1.25.40.700">
    <property type="match status" value="1"/>
</dbReference>
<dbReference type="InterPro" id="IPR037624">
    <property type="entry name" value="Nup133-like"/>
</dbReference>
<evidence type="ECO:0000313" key="7">
    <source>
        <dbReference type="EMBL" id="CAF1918852.1"/>
    </source>
</evidence>
<comment type="similarity">
    <text evidence="2">Belongs to the nucleoporin Nup133 family.</text>
</comment>
<comment type="subcellular location">
    <subcellularLocation>
        <location evidence="1">Nucleus</location>
    </subcellularLocation>
</comment>
<feature type="domain" description="Nucleoporin Nup133/Nup155-like N-terminal" evidence="6">
    <location>
        <begin position="218"/>
        <end position="572"/>
    </location>
</feature>
<evidence type="ECO:0000256" key="5">
    <source>
        <dbReference type="SAM" id="Phobius"/>
    </source>
</evidence>
<dbReference type="AlphaFoldDB" id="A0A816KGS4"/>
<evidence type="ECO:0000256" key="4">
    <source>
        <dbReference type="ARBA" id="ARBA00023242"/>
    </source>
</evidence>
<dbReference type="Pfam" id="PF06127">
    <property type="entry name" value="Mpo1-like"/>
    <property type="match status" value="1"/>
</dbReference>
<dbReference type="InterPro" id="IPR009305">
    <property type="entry name" value="Mpo1-like"/>
</dbReference>
<comment type="caution">
    <text evidence="7">The sequence shown here is derived from an EMBL/GenBank/DDBJ whole genome shotgun (WGS) entry which is preliminary data.</text>
</comment>
<dbReference type="GO" id="GO:0031080">
    <property type="term" value="C:nuclear pore outer ring"/>
    <property type="evidence" value="ECO:0007669"/>
    <property type="project" value="TreeGrafter"/>
</dbReference>
<reference evidence="7" key="1">
    <citation type="submission" date="2021-02" db="EMBL/GenBank/DDBJ databases">
        <authorList>
            <person name="Nowell W R."/>
        </authorList>
    </citation>
    <scope>NUCLEOTIDE SEQUENCE</scope>
</reference>
<evidence type="ECO:0000256" key="3">
    <source>
        <dbReference type="ARBA" id="ARBA00022448"/>
    </source>
</evidence>
<accession>A0A816KGS4</accession>
<proteinExistence type="inferred from homology"/>
<keyword evidence="5" id="KW-0812">Transmembrane</keyword>
<feature type="transmembrane region" description="Helical" evidence="5">
    <location>
        <begin position="12"/>
        <end position="28"/>
    </location>
</feature>
<evidence type="ECO:0000256" key="1">
    <source>
        <dbReference type="ARBA" id="ARBA00004123"/>
    </source>
</evidence>
<name>A0A816KGS4_9BILA</name>
<dbReference type="GO" id="GO:0016973">
    <property type="term" value="P:poly(A)+ mRNA export from nucleus"/>
    <property type="evidence" value="ECO:0007669"/>
    <property type="project" value="TreeGrafter"/>
</dbReference>
<keyword evidence="5" id="KW-0472">Membrane</keyword>
<protein>
    <recommendedName>
        <fullName evidence="6">Nucleoporin Nup133/Nup155-like N-terminal domain-containing protein</fullName>
    </recommendedName>
</protein>
<feature type="transmembrane region" description="Helical" evidence="5">
    <location>
        <begin position="71"/>
        <end position="102"/>
    </location>
</feature>
<dbReference type="InterPro" id="IPR015943">
    <property type="entry name" value="WD40/YVTN_repeat-like_dom_sf"/>
</dbReference>
<dbReference type="GO" id="GO:0017056">
    <property type="term" value="F:structural constituent of nuclear pore"/>
    <property type="evidence" value="ECO:0007669"/>
    <property type="project" value="InterPro"/>
</dbReference>